<feature type="transmembrane region" description="Helical" evidence="1">
    <location>
        <begin position="294"/>
        <end position="315"/>
    </location>
</feature>
<accession>A0A6C1KT33</accession>
<evidence type="ECO:0000259" key="2">
    <source>
        <dbReference type="Pfam" id="PF01757"/>
    </source>
</evidence>
<keyword evidence="1" id="KW-1133">Transmembrane helix</keyword>
<feature type="transmembrane region" description="Helical" evidence="1">
    <location>
        <begin position="263"/>
        <end position="282"/>
    </location>
</feature>
<evidence type="ECO:0000313" key="4">
    <source>
        <dbReference type="Proteomes" id="UP000305131"/>
    </source>
</evidence>
<dbReference type="OrthoDB" id="9814956at2"/>
<dbReference type="PANTHER" id="PTHR37312">
    <property type="entry name" value="MEMBRANE-BOUND ACYLTRANSFERASE YKRP-RELATED"/>
    <property type="match status" value="1"/>
</dbReference>
<feature type="transmembrane region" description="Helical" evidence="1">
    <location>
        <begin position="49"/>
        <end position="67"/>
    </location>
</feature>
<evidence type="ECO:0000256" key="1">
    <source>
        <dbReference type="SAM" id="Phobius"/>
    </source>
</evidence>
<feature type="transmembrane region" description="Helical" evidence="1">
    <location>
        <begin position="17"/>
        <end position="37"/>
    </location>
</feature>
<dbReference type="GeneID" id="95774571"/>
<feature type="transmembrane region" description="Helical" evidence="1">
    <location>
        <begin position="120"/>
        <end position="141"/>
    </location>
</feature>
<dbReference type="Pfam" id="PF01757">
    <property type="entry name" value="Acyl_transf_3"/>
    <property type="match status" value="1"/>
</dbReference>
<gene>
    <name evidence="3" type="ORF">FBQ73_14025</name>
</gene>
<dbReference type="PANTHER" id="PTHR37312:SF1">
    <property type="entry name" value="MEMBRANE-BOUND ACYLTRANSFERASE YKRP-RELATED"/>
    <property type="match status" value="1"/>
</dbReference>
<evidence type="ECO:0000313" key="3">
    <source>
        <dbReference type="EMBL" id="TLX41983.1"/>
    </source>
</evidence>
<dbReference type="InterPro" id="IPR052734">
    <property type="entry name" value="Nod_factor_acetyltransferase"/>
</dbReference>
<feature type="transmembrane region" description="Helical" evidence="1">
    <location>
        <begin position="206"/>
        <end position="227"/>
    </location>
</feature>
<dbReference type="RefSeq" id="WP_138400125.1">
    <property type="nucleotide sequence ID" value="NZ_JBAFVI010000010.1"/>
</dbReference>
<protein>
    <submittedName>
        <fullName evidence="3">Acyltransferase</fullName>
    </submittedName>
</protein>
<keyword evidence="3" id="KW-0808">Transferase</keyword>
<feature type="transmembrane region" description="Helical" evidence="1">
    <location>
        <begin position="79"/>
        <end position="100"/>
    </location>
</feature>
<feature type="transmembrane region" description="Helical" evidence="1">
    <location>
        <begin position="153"/>
        <end position="172"/>
    </location>
</feature>
<organism evidence="3 4">
    <name type="scientific">Xanthobacter autotrophicus</name>
    <dbReference type="NCBI Taxonomy" id="280"/>
    <lineage>
        <taxon>Bacteria</taxon>
        <taxon>Pseudomonadati</taxon>
        <taxon>Pseudomonadota</taxon>
        <taxon>Alphaproteobacteria</taxon>
        <taxon>Hyphomicrobiales</taxon>
        <taxon>Xanthobacteraceae</taxon>
        <taxon>Xanthobacter</taxon>
    </lineage>
</organism>
<dbReference type="Proteomes" id="UP000305131">
    <property type="component" value="Unassembled WGS sequence"/>
</dbReference>
<name>A0A6C1KT33_XANAU</name>
<keyword evidence="3" id="KW-0012">Acyltransferase</keyword>
<dbReference type="AlphaFoldDB" id="A0A6C1KT33"/>
<reference evidence="3 4" key="1">
    <citation type="submission" date="2019-05" db="EMBL/GenBank/DDBJ databases">
        <authorList>
            <person name="Zhou X."/>
        </authorList>
    </citation>
    <scope>NUCLEOTIDE SEQUENCE [LARGE SCALE GENOMIC DNA]</scope>
    <source>
        <strain evidence="3 4">DSM 432</strain>
    </source>
</reference>
<dbReference type="EMBL" id="VAUP01000031">
    <property type="protein sequence ID" value="TLX41983.1"/>
    <property type="molecule type" value="Genomic_DNA"/>
</dbReference>
<feature type="domain" description="Acyltransferase 3" evidence="2">
    <location>
        <begin position="10"/>
        <end position="312"/>
    </location>
</feature>
<proteinExistence type="predicted"/>
<keyword evidence="1" id="KW-0812">Transmembrane</keyword>
<dbReference type="GO" id="GO:0016747">
    <property type="term" value="F:acyltransferase activity, transferring groups other than amino-acyl groups"/>
    <property type="evidence" value="ECO:0007669"/>
    <property type="project" value="InterPro"/>
</dbReference>
<feature type="transmembrane region" description="Helical" evidence="1">
    <location>
        <begin position="233"/>
        <end position="251"/>
    </location>
</feature>
<dbReference type="InterPro" id="IPR002656">
    <property type="entry name" value="Acyl_transf_3_dom"/>
</dbReference>
<comment type="caution">
    <text evidence="3">The sequence shown here is derived from an EMBL/GenBank/DDBJ whole genome shotgun (WGS) entry which is preliminary data.</text>
</comment>
<keyword evidence="1" id="KW-0472">Membrane</keyword>
<sequence length="353" mass="39023">MTAAAPTRFHWIDYAKAIGILLVVFGHVLIGMRFSAFTQFPSWMTAAEFYIYSFHMPLFFLLSGYVFPISKEKKFGHFLVSSLINLFIPYLIWNVVFALLKNLSFGSVHVAVPLNDIPKVILHPIQHFWFLPYLFMIRFLYWFAERIDGMRGLGVFAACTAAWYMIYSTFGLQDAVDPRFYMGLAFFGLGTLLERSSDVLAALRRGGALAACVLAWAALATVCYLFGFGLFVPLAAIAGVAAVVSLALLLPAPTTPWSRALGFLGEASLGIYITHGIFMALTRTVLLKVYVSSVGVHIILGTMAAVICPIILVIVANKLAVSPFIGLGRNWSSRYLRGHAFRDTQPLARPGNN</sequence>